<dbReference type="Proteomes" id="UP001642405">
    <property type="component" value="Unassembled WGS sequence"/>
</dbReference>
<organism evidence="8 9">
    <name type="scientific">Sporothrix curviconia</name>
    <dbReference type="NCBI Taxonomy" id="1260050"/>
    <lineage>
        <taxon>Eukaryota</taxon>
        <taxon>Fungi</taxon>
        <taxon>Dikarya</taxon>
        <taxon>Ascomycota</taxon>
        <taxon>Pezizomycotina</taxon>
        <taxon>Sordariomycetes</taxon>
        <taxon>Sordariomycetidae</taxon>
        <taxon>Ophiostomatales</taxon>
        <taxon>Ophiostomataceae</taxon>
        <taxon>Sporothrix</taxon>
    </lineage>
</organism>
<evidence type="ECO:0000313" key="9">
    <source>
        <dbReference type="Proteomes" id="UP001642405"/>
    </source>
</evidence>
<accession>A0ABP0CKW4</accession>
<dbReference type="EMBL" id="CAWUHB010000062">
    <property type="protein sequence ID" value="CAK7232051.1"/>
    <property type="molecule type" value="Genomic_DNA"/>
</dbReference>
<evidence type="ECO:0000256" key="5">
    <source>
        <dbReference type="ARBA" id="ARBA00023136"/>
    </source>
</evidence>
<dbReference type="PANTHER" id="PTHR48022">
    <property type="entry name" value="PLASTIDIC GLUCOSE TRANSPORTER 4"/>
    <property type="match status" value="1"/>
</dbReference>
<dbReference type="InterPro" id="IPR005829">
    <property type="entry name" value="Sugar_transporter_CS"/>
</dbReference>
<evidence type="ECO:0000256" key="2">
    <source>
        <dbReference type="ARBA" id="ARBA00010992"/>
    </source>
</evidence>
<evidence type="ECO:0000256" key="6">
    <source>
        <dbReference type="SAM" id="Phobius"/>
    </source>
</evidence>
<evidence type="ECO:0000313" key="8">
    <source>
        <dbReference type="EMBL" id="CAK7232051.1"/>
    </source>
</evidence>
<evidence type="ECO:0000259" key="7">
    <source>
        <dbReference type="PROSITE" id="PS50850"/>
    </source>
</evidence>
<dbReference type="SUPFAM" id="SSF103473">
    <property type="entry name" value="MFS general substrate transporter"/>
    <property type="match status" value="1"/>
</dbReference>
<evidence type="ECO:0000256" key="1">
    <source>
        <dbReference type="ARBA" id="ARBA00004141"/>
    </source>
</evidence>
<reference evidence="8 9" key="1">
    <citation type="submission" date="2024-01" db="EMBL/GenBank/DDBJ databases">
        <authorList>
            <person name="Allen C."/>
            <person name="Tagirdzhanova G."/>
        </authorList>
    </citation>
    <scope>NUCLEOTIDE SEQUENCE [LARGE SCALE GENOMIC DNA]</scope>
</reference>
<keyword evidence="9" id="KW-1185">Reference proteome</keyword>
<dbReference type="InterPro" id="IPR020846">
    <property type="entry name" value="MFS_dom"/>
</dbReference>
<feature type="transmembrane region" description="Helical" evidence="6">
    <location>
        <begin position="331"/>
        <end position="349"/>
    </location>
</feature>
<feature type="transmembrane region" description="Helical" evidence="6">
    <location>
        <begin position="485"/>
        <end position="503"/>
    </location>
</feature>
<dbReference type="PROSITE" id="PS50850">
    <property type="entry name" value="MFS"/>
    <property type="match status" value="1"/>
</dbReference>
<gene>
    <name evidence="8" type="ORF">SCUCBS95973_008131</name>
</gene>
<dbReference type="PROSITE" id="PS00217">
    <property type="entry name" value="SUGAR_TRANSPORT_2"/>
    <property type="match status" value="1"/>
</dbReference>
<keyword evidence="4 6" id="KW-1133">Transmembrane helix</keyword>
<dbReference type="InterPro" id="IPR036259">
    <property type="entry name" value="MFS_trans_sf"/>
</dbReference>
<feature type="transmembrane region" description="Helical" evidence="6">
    <location>
        <begin position="355"/>
        <end position="375"/>
    </location>
</feature>
<feature type="transmembrane region" description="Helical" evidence="6">
    <location>
        <begin position="200"/>
        <end position="221"/>
    </location>
</feature>
<dbReference type="InterPro" id="IPR005828">
    <property type="entry name" value="MFS_sugar_transport-like"/>
</dbReference>
<feature type="transmembrane region" description="Helical" evidence="6">
    <location>
        <begin position="111"/>
        <end position="129"/>
    </location>
</feature>
<dbReference type="Gene3D" id="1.20.1250.20">
    <property type="entry name" value="MFS general substrate transporter like domains"/>
    <property type="match status" value="1"/>
</dbReference>
<dbReference type="Pfam" id="PF00083">
    <property type="entry name" value="Sugar_tr"/>
    <property type="match status" value="1"/>
</dbReference>
<feature type="transmembrane region" description="Helical" evidence="6">
    <location>
        <begin position="415"/>
        <end position="439"/>
    </location>
</feature>
<keyword evidence="3 6" id="KW-0812">Transmembrane</keyword>
<sequence length="550" mass="60576">MSAPAVETEDIKAKLQGQDMAHEISHVEGKAVNFVTDNSHEISNDANLTFWQTNRRYWRAMAISFACGVCAMGDGYQYKMPGNIVALKGFIEQMGYFDEATQAYKLNAQQVAAWGGTYAGALVVILLVGNWPIDRFGRKPALWAVQIFMIIAALIEGFATNWTQWLVAKIMNGFSVGCNQMAATTYISEIAPTRARGAALGFYQLFWALGGFGSAIALQIVSTLPQSQWRHAVYSQWVFVGLALICLVLIPETPRFYAQRGNHEKAKKVMAQIYKGVPDWDLEHEYAIVIKEIEDGKLLLDKQRGVSVLDCFRGTNLRRTIVSLVPYNNQLWDGAVAMFVYTAYFFQQAGVAQPFIATVCVNTVLVVFVAISFYTTDKIGRRPLLVYCGAFMVPLLFIIGAILRLPESTAHGTAMIAVSCIWVAAYSSSAGPLGFTFLADCSTAILRAKTANMGALAFALLSLITTYCTPLMLASASFGGVSSTMFFYGATALIFVVIMWFVIPETKNRSYLELDEMFELKVPTRQFATYETSVDRAKKVAAGIPVSQPA</sequence>
<feature type="transmembrane region" description="Helical" evidence="6">
    <location>
        <begin position="451"/>
        <end position="473"/>
    </location>
</feature>
<proteinExistence type="inferred from homology"/>
<feature type="transmembrane region" description="Helical" evidence="6">
    <location>
        <begin position="384"/>
        <end position="403"/>
    </location>
</feature>
<dbReference type="PANTHER" id="PTHR48022:SF68">
    <property type="entry name" value="MAJOR FACILITATOR SUPERFAMILY (MFS) PROFILE DOMAIN-CONTAINING PROTEIN-RELATED"/>
    <property type="match status" value="1"/>
</dbReference>
<comment type="caution">
    <text evidence="8">The sequence shown here is derived from an EMBL/GenBank/DDBJ whole genome shotgun (WGS) entry which is preliminary data.</text>
</comment>
<dbReference type="InterPro" id="IPR050360">
    <property type="entry name" value="MFS_Sugar_Transporters"/>
</dbReference>
<feature type="domain" description="Major facilitator superfamily (MFS) profile" evidence="7">
    <location>
        <begin position="63"/>
        <end position="507"/>
    </location>
</feature>
<evidence type="ECO:0000256" key="3">
    <source>
        <dbReference type="ARBA" id="ARBA00022692"/>
    </source>
</evidence>
<comment type="similarity">
    <text evidence="2">Belongs to the major facilitator superfamily. Sugar transporter (TC 2.A.1.1) family.</text>
</comment>
<feature type="transmembrane region" description="Helical" evidence="6">
    <location>
        <begin position="233"/>
        <end position="250"/>
    </location>
</feature>
<keyword evidence="5 6" id="KW-0472">Membrane</keyword>
<feature type="transmembrane region" description="Helical" evidence="6">
    <location>
        <begin position="141"/>
        <end position="159"/>
    </location>
</feature>
<evidence type="ECO:0000256" key="4">
    <source>
        <dbReference type="ARBA" id="ARBA00022989"/>
    </source>
</evidence>
<protein>
    <recommendedName>
        <fullName evidence="7">Major facilitator superfamily (MFS) profile domain-containing protein</fullName>
    </recommendedName>
</protein>
<comment type="subcellular location">
    <subcellularLocation>
        <location evidence="1">Membrane</location>
        <topology evidence="1">Multi-pass membrane protein</topology>
    </subcellularLocation>
</comment>
<name>A0ABP0CKW4_9PEZI</name>